<dbReference type="Proteomes" id="UP000887226">
    <property type="component" value="Unassembled WGS sequence"/>
</dbReference>
<evidence type="ECO:0000313" key="11">
    <source>
        <dbReference type="Proteomes" id="UP000887226"/>
    </source>
</evidence>
<keyword evidence="6" id="KW-0804">Transcription</keyword>
<proteinExistence type="predicted"/>
<evidence type="ECO:0000256" key="8">
    <source>
        <dbReference type="SAM" id="MobiDB-lite"/>
    </source>
</evidence>
<dbReference type="InterPro" id="IPR007219">
    <property type="entry name" value="XnlR_reg_dom"/>
</dbReference>
<dbReference type="SMART" id="SM00906">
    <property type="entry name" value="Fungal_trans"/>
    <property type="match status" value="1"/>
</dbReference>
<keyword evidence="2" id="KW-0479">Metal-binding</keyword>
<evidence type="ECO:0000256" key="2">
    <source>
        <dbReference type="ARBA" id="ARBA00022723"/>
    </source>
</evidence>
<evidence type="ECO:0000256" key="1">
    <source>
        <dbReference type="ARBA" id="ARBA00004123"/>
    </source>
</evidence>
<feature type="domain" description="Zn(2)-C6 fungal-type" evidence="9">
    <location>
        <begin position="50"/>
        <end position="81"/>
    </location>
</feature>
<dbReference type="Pfam" id="PF04082">
    <property type="entry name" value="Fungal_trans"/>
    <property type="match status" value="1"/>
</dbReference>
<keyword evidence="3" id="KW-0862">Zinc</keyword>
<evidence type="ECO:0000313" key="10">
    <source>
        <dbReference type="EMBL" id="KAG9246724.1"/>
    </source>
</evidence>
<evidence type="ECO:0000256" key="3">
    <source>
        <dbReference type="ARBA" id="ARBA00022833"/>
    </source>
</evidence>
<keyword evidence="11" id="KW-1185">Reference proteome</keyword>
<dbReference type="InterPro" id="IPR051615">
    <property type="entry name" value="Transcr_Regulatory_Elem"/>
</dbReference>
<dbReference type="CDD" id="cd12148">
    <property type="entry name" value="fungal_TF_MHR"/>
    <property type="match status" value="1"/>
</dbReference>
<feature type="region of interest" description="Disordered" evidence="8">
    <location>
        <begin position="19"/>
        <end position="41"/>
    </location>
</feature>
<comment type="subcellular location">
    <subcellularLocation>
        <location evidence="1">Nucleus</location>
    </subcellularLocation>
</comment>
<name>A0A9P7Z701_9HELO</name>
<dbReference type="EMBL" id="MU253794">
    <property type="protein sequence ID" value="KAG9246724.1"/>
    <property type="molecule type" value="Genomic_DNA"/>
</dbReference>
<dbReference type="GO" id="GO:0008270">
    <property type="term" value="F:zinc ion binding"/>
    <property type="evidence" value="ECO:0007669"/>
    <property type="project" value="InterPro"/>
</dbReference>
<dbReference type="GO" id="GO:0005634">
    <property type="term" value="C:nucleus"/>
    <property type="evidence" value="ECO:0007669"/>
    <property type="project" value="UniProtKB-SubCell"/>
</dbReference>
<dbReference type="PROSITE" id="PS50048">
    <property type="entry name" value="ZN2_CY6_FUNGAL_2"/>
    <property type="match status" value="1"/>
</dbReference>
<dbReference type="InterPro" id="IPR036864">
    <property type="entry name" value="Zn2-C6_fun-type_DNA-bd_sf"/>
</dbReference>
<dbReference type="InterPro" id="IPR001138">
    <property type="entry name" value="Zn2Cys6_DnaBD"/>
</dbReference>
<dbReference type="PROSITE" id="PS00463">
    <property type="entry name" value="ZN2_CY6_FUNGAL_1"/>
    <property type="match status" value="1"/>
</dbReference>
<comment type="caution">
    <text evidence="10">The sequence shown here is derived from an EMBL/GenBank/DDBJ whole genome shotgun (WGS) entry which is preliminary data.</text>
</comment>
<protein>
    <submittedName>
        <fullName evidence="10">Fungal-specific transcription factor domain-containing protein</fullName>
    </submittedName>
</protein>
<dbReference type="GO" id="GO:0000981">
    <property type="term" value="F:DNA-binding transcription factor activity, RNA polymerase II-specific"/>
    <property type="evidence" value="ECO:0007669"/>
    <property type="project" value="InterPro"/>
</dbReference>
<dbReference type="CDD" id="cd00067">
    <property type="entry name" value="GAL4"/>
    <property type="match status" value="1"/>
</dbReference>
<reference evidence="10" key="1">
    <citation type="journal article" date="2021" name="IMA Fungus">
        <title>Genomic characterization of three marine fungi, including Emericellopsis atlantica sp. nov. with signatures of a generalist lifestyle and marine biomass degradation.</title>
        <authorList>
            <person name="Hagestad O.C."/>
            <person name="Hou L."/>
            <person name="Andersen J.H."/>
            <person name="Hansen E.H."/>
            <person name="Altermark B."/>
            <person name="Li C."/>
            <person name="Kuhnert E."/>
            <person name="Cox R.J."/>
            <person name="Crous P.W."/>
            <person name="Spatafora J.W."/>
            <person name="Lail K."/>
            <person name="Amirebrahimi M."/>
            <person name="Lipzen A."/>
            <person name="Pangilinan J."/>
            <person name="Andreopoulos W."/>
            <person name="Hayes R.D."/>
            <person name="Ng V."/>
            <person name="Grigoriev I.V."/>
            <person name="Jackson S.A."/>
            <person name="Sutton T.D.S."/>
            <person name="Dobson A.D.W."/>
            <person name="Rama T."/>
        </authorList>
    </citation>
    <scope>NUCLEOTIDE SEQUENCE</scope>
    <source>
        <strain evidence="10">TRa3180A</strain>
    </source>
</reference>
<accession>A0A9P7Z701</accession>
<dbReference type="SUPFAM" id="SSF57701">
    <property type="entry name" value="Zn2/Cys6 DNA-binding domain"/>
    <property type="match status" value="1"/>
</dbReference>
<dbReference type="OrthoDB" id="4161332at2759"/>
<dbReference type="GO" id="GO:0003677">
    <property type="term" value="F:DNA binding"/>
    <property type="evidence" value="ECO:0007669"/>
    <property type="project" value="UniProtKB-KW"/>
</dbReference>
<feature type="compositionally biased region" description="Gly residues" evidence="8">
    <location>
        <begin position="19"/>
        <end position="31"/>
    </location>
</feature>
<evidence type="ECO:0000256" key="7">
    <source>
        <dbReference type="ARBA" id="ARBA00023242"/>
    </source>
</evidence>
<gene>
    <name evidence="10" type="ORF">BJ878DRAFT_495801</name>
</gene>
<keyword evidence="7" id="KW-0539">Nucleus</keyword>
<dbReference type="AlphaFoldDB" id="A0A9P7Z701"/>
<dbReference type="GO" id="GO:0006351">
    <property type="term" value="P:DNA-templated transcription"/>
    <property type="evidence" value="ECO:0007669"/>
    <property type="project" value="InterPro"/>
</dbReference>
<dbReference type="Gene3D" id="4.10.240.10">
    <property type="entry name" value="Zn(2)-C6 fungal-type DNA-binding domain"/>
    <property type="match status" value="1"/>
</dbReference>
<evidence type="ECO:0000256" key="5">
    <source>
        <dbReference type="ARBA" id="ARBA00023125"/>
    </source>
</evidence>
<evidence type="ECO:0000259" key="9">
    <source>
        <dbReference type="PROSITE" id="PS50048"/>
    </source>
</evidence>
<keyword evidence="4" id="KW-0805">Transcription regulation</keyword>
<dbReference type="PANTHER" id="PTHR31313:SF78">
    <property type="entry name" value="TRANSCRIPTION FACTOR DOMAIN-CONTAINING PROTEIN"/>
    <property type="match status" value="1"/>
</dbReference>
<sequence length="632" mass="69883">MDSNMNLLQQQLPLIDAQMGGGGGGGGGSGCGNAPNNSDLSQLRKRVSQACQPCARRKTKCDGMQPVCSQCRQRDVPDCSYAQSRRNKRTRRSTPSGYDSPYASVDRAHEYRYQQDGPARPNDQGMPSNTGFAALDALAASATARRSDPLQLSLRQQQLPQPGLIIDRPTSIRLFKMYFSTIHPMWPILYKPMYDLTGLEYLPDHMPQALLYAIYSIAACVQPLYDGSEEPFGDTPNPQLVFEAALGVLQQHGPLNFLKPSYDNCQALAILSLQQHGVSEDTSAALLCSLASSMALELRIHRALPPGADATDVQIRSRLWWNIFVLDKMMACEMGRPVHLRWEECDNPPPSMTESDEFQLLSLRVAGQNRVSSVKTHTISGFHTTIEITKIMEQISREIYSAMGRKAISVHDASVEATRLRLAKLLTEYGEMMDASPLRLDMNSGSVAAPVTITNMVWMWCLTILLHRPFITHQNSEDITALDPLQECVIAATNIYNILEGYSDNLPMLSCDLIFPIFTTASTLRYCHGGDNGVAPEVGRQITLCIDWLRTLGRSWKNATSRQEMLAADFKPSPGLISGAQTPEPGAQDSRAQLVPENWAFLNGFGDPSDEFGSMDASFRHMLQLEGQSMNV</sequence>
<dbReference type="SMART" id="SM00066">
    <property type="entry name" value="GAL4"/>
    <property type="match status" value="1"/>
</dbReference>
<dbReference type="PANTHER" id="PTHR31313">
    <property type="entry name" value="TY1 ENHANCER ACTIVATOR"/>
    <property type="match status" value="1"/>
</dbReference>
<evidence type="ECO:0000256" key="4">
    <source>
        <dbReference type="ARBA" id="ARBA00023015"/>
    </source>
</evidence>
<keyword evidence="5" id="KW-0238">DNA-binding</keyword>
<dbReference type="Pfam" id="PF00172">
    <property type="entry name" value="Zn_clus"/>
    <property type="match status" value="1"/>
</dbReference>
<organism evidence="10 11">
    <name type="scientific">Calycina marina</name>
    <dbReference type="NCBI Taxonomy" id="1763456"/>
    <lineage>
        <taxon>Eukaryota</taxon>
        <taxon>Fungi</taxon>
        <taxon>Dikarya</taxon>
        <taxon>Ascomycota</taxon>
        <taxon>Pezizomycotina</taxon>
        <taxon>Leotiomycetes</taxon>
        <taxon>Helotiales</taxon>
        <taxon>Pezizellaceae</taxon>
        <taxon>Calycina</taxon>
    </lineage>
</organism>
<feature type="region of interest" description="Disordered" evidence="8">
    <location>
        <begin position="81"/>
        <end position="106"/>
    </location>
</feature>
<evidence type="ECO:0000256" key="6">
    <source>
        <dbReference type="ARBA" id="ARBA00023163"/>
    </source>
</evidence>